<dbReference type="Proteomes" id="UP001153620">
    <property type="component" value="Chromosome 2"/>
</dbReference>
<feature type="transmembrane region" description="Helical" evidence="8">
    <location>
        <begin position="47"/>
        <end position="66"/>
    </location>
</feature>
<dbReference type="GO" id="GO:0016020">
    <property type="term" value="C:membrane"/>
    <property type="evidence" value="ECO:0007669"/>
    <property type="project" value="UniProtKB-SubCell"/>
</dbReference>
<dbReference type="Pfam" id="PF14937">
    <property type="entry name" value="DUF4500"/>
    <property type="match status" value="1"/>
</dbReference>
<evidence type="ECO:0000256" key="8">
    <source>
        <dbReference type="SAM" id="Phobius"/>
    </source>
</evidence>
<accession>A0A9N9WUF0</accession>
<reference evidence="9" key="2">
    <citation type="submission" date="2022-10" db="EMBL/GenBank/DDBJ databases">
        <authorList>
            <consortium name="ENA_rothamsted_submissions"/>
            <consortium name="culmorum"/>
            <person name="King R."/>
        </authorList>
    </citation>
    <scope>NUCLEOTIDE SEQUENCE</scope>
</reference>
<proteinExistence type="inferred from homology"/>
<evidence type="ECO:0000256" key="7">
    <source>
        <dbReference type="SAM" id="MobiDB-lite"/>
    </source>
</evidence>
<dbReference type="EMBL" id="OU895878">
    <property type="protein sequence ID" value="CAG9804504.1"/>
    <property type="molecule type" value="Genomic_DNA"/>
</dbReference>
<gene>
    <name evidence="9" type="ORF">CHIRRI_LOCUS7387</name>
</gene>
<keyword evidence="10" id="KW-1185">Reference proteome</keyword>
<feature type="region of interest" description="Disordered" evidence="7">
    <location>
        <begin position="1"/>
        <end position="22"/>
    </location>
</feature>
<evidence type="ECO:0000313" key="10">
    <source>
        <dbReference type="Proteomes" id="UP001153620"/>
    </source>
</evidence>
<sequence length="97" mass="10950">MDSSKNDSAIGDEAKIRKPAPGDGIRSLKSSYAFRLINYELYVKPNIVIMSIGLISITGVFGYIAYMRHKYEGLGYYSAVKSDGTEVFEKKKSRWEQ</sequence>
<dbReference type="PANTHER" id="PTHR14274">
    <property type="entry name" value="SMALL INTEGRAL MEMBRANE PROTEIN 8"/>
    <property type="match status" value="1"/>
</dbReference>
<evidence type="ECO:0000313" key="9">
    <source>
        <dbReference type="EMBL" id="CAG9804504.1"/>
    </source>
</evidence>
<organism evidence="9 10">
    <name type="scientific">Chironomus riparius</name>
    <dbReference type="NCBI Taxonomy" id="315576"/>
    <lineage>
        <taxon>Eukaryota</taxon>
        <taxon>Metazoa</taxon>
        <taxon>Ecdysozoa</taxon>
        <taxon>Arthropoda</taxon>
        <taxon>Hexapoda</taxon>
        <taxon>Insecta</taxon>
        <taxon>Pterygota</taxon>
        <taxon>Neoptera</taxon>
        <taxon>Endopterygota</taxon>
        <taxon>Diptera</taxon>
        <taxon>Nematocera</taxon>
        <taxon>Chironomoidea</taxon>
        <taxon>Chironomidae</taxon>
        <taxon>Chironominae</taxon>
        <taxon>Chironomus</taxon>
    </lineage>
</organism>
<dbReference type="PANTHER" id="PTHR14274:SF1">
    <property type="entry name" value="SMALL INTEGRAL MEMBRANE PROTEIN 8"/>
    <property type="match status" value="1"/>
</dbReference>
<dbReference type="OrthoDB" id="1880105at2759"/>
<dbReference type="InterPro" id="IPR026686">
    <property type="entry name" value="UPF0708"/>
</dbReference>
<keyword evidence="6 8" id="KW-0472">Membrane</keyword>
<comment type="subcellular location">
    <subcellularLocation>
        <location evidence="1">Membrane</location>
        <topology evidence="1">Single-pass membrane protein</topology>
    </subcellularLocation>
</comment>
<reference evidence="9" key="1">
    <citation type="submission" date="2022-01" db="EMBL/GenBank/DDBJ databases">
        <authorList>
            <person name="King R."/>
        </authorList>
    </citation>
    <scope>NUCLEOTIDE SEQUENCE</scope>
</reference>
<keyword evidence="4 8" id="KW-0812">Transmembrane</keyword>
<name>A0A9N9WUF0_9DIPT</name>
<evidence type="ECO:0000256" key="6">
    <source>
        <dbReference type="ARBA" id="ARBA00023136"/>
    </source>
</evidence>
<evidence type="ECO:0000256" key="5">
    <source>
        <dbReference type="ARBA" id="ARBA00022989"/>
    </source>
</evidence>
<keyword evidence="5 8" id="KW-1133">Transmembrane helix</keyword>
<evidence type="ECO:0000256" key="4">
    <source>
        <dbReference type="ARBA" id="ARBA00022692"/>
    </source>
</evidence>
<evidence type="ECO:0000256" key="2">
    <source>
        <dbReference type="ARBA" id="ARBA00009328"/>
    </source>
</evidence>
<protein>
    <recommendedName>
        <fullName evidence="3">Small integral membrane protein 8</fullName>
    </recommendedName>
</protein>
<comment type="similarity">
    <text evidence="2">Belongs to the SMIM8 family.</text>
</comment>
<evidence type="ECO:0000256" key="1">
    <source>
        <dbReference type="ARBA" id="ARBA00004167"/>
    </source>
</evidence>
<dbReference type="AlphaFoldDB" id="A0A9N9WUF0"/>
<evidence type="ECO:0000256" key="3">
    <source>
        <dbReference type="ARBA" id="ARBA00014451"/>
    </source>
</evidence>